<gene>
    <name evidence="2" type="ORF">PR048_002224</name>
</gene>
<sequence length="178" mass="19497">MILASPLGRNNWCHVGSVSDLTGAERMKVFCGRAEDVTRPLQNRRPCSMRASQRQGGVSVWPEILSLVGRMGLHGTSPTTGGKGEAMVASNLAKPTGEGGAETIRRGKTSNRTMGDMWEGVKDALEDNYAVRKTLDFNTCKMFNARQGKDEQVVWWSSKLNSMVLELKKAAVKVLEPD</sequence>
<dbReference type="EMBL" id="JARBHB010000001">
    <property type="protein sequence ID" value="KAJ8896878.1"/>
    <property type="molecule type" value="Genomic_DNA"/>
</dbReference>
<dbReference type="Proteomes" id="UP001159363">
    <property type="component" value="Chromosome 1"/>
</dbReference>
<reference evidence="2 3" key="1">
    <citation type="submission" date="2023-02" db="EMBL/GenBank/DDBJ databases">
        <title>LHISI_Scaffold_Assembly.</title>
        <authorList>
            <person name="Stuart O.P."/>
            <person name="Cleave R."/>
            <person name="Magrath M.J.L."/>
            <person name="Mikheyev A.S."/>
        </authorList>
    </citation>
    <scope>NUCLEOTIDE SEQUENCE [LARGE SCALE GENOMIC DNA]</scope>
    <source>
        <strain evidence="2">Daus_M_001</strain>
        <tissue evidence="2">Leg muscle</tissue>
    </source>
</reference>
<feature type="region of interest" description="Disordered" evidence="1">
    <location>
        <begin position="91"/>
        <end position="114"/>
    </location>
</feature>
<protein>
    <submittedName>
        <fullName evidence="2">Uncharacterized protein</fullName>
    </submittedName>
</protein>
<evidence type="ECO:0000313" key="3">
    <source>
        <dbReference type="Proteomes" id="UP001159363"/>
    </source>
</evidence>
<comment type="caution">
    <text evidence="2">The sequence shown here is derived from an EMBL/GenBank/DDBJ whole genome shotgun (WGS) entry which is preliminary data.</text>
</comment>
<accession>A0ABQ9IJK7</accession>
<proteinExistence type="predicted"/>
<evidence type="ECO:0000313" key="2">
    <source>
        <dbReference type="EMBL" id="KAJ8896878.1"/>
    </source>
</evidence>
<keyword evidence="3" id="KW-1185">Reference proteome</keyword>
<evidence type="ECO:0000256" key="1">
    <source>
        <dbReference type="SAM" id="MobiDB-lite"/>
    </source>
</evidence>
<name>A0ABQ9IJK7_9NEOP</name>
<organism evidence="2 3">
    <name type="scientific">Dryococelus australis</name>
    <dbReference type="NCBI Taxonomy" id="614101"/>
    <lineage>
        <taxon>Eukaryota</taxon>
        <taxon>Metazoa</taxon>
        <taxon>Ecdysozoa</taxon>
        <taxon>Arthropoda</taxon>
        <taxon>Hexapoda</taxon>
        <taxon>Insecta</taxon>
        <taxon>Pterygota</taxon>
        <taxon>Neoptera</taxon>
        <taxon>Polyneoptera</taxon>
        <taxon>Phasmatodea</taxon>
        <taxon>Verophasmatodea</taxon>
        <taxon>Anareolatae</taxon>
        <taxon>Phasmatidae</taxon>
        <taxon>Eurycanthinae</taxon>
        <taxon>Dryococelus</taxon>
    </lineage>
</organism>